<dbReference type="InterPro" id="IPR013785">
    <property type="entry name" value="Aldolase_TIM"/>
</dbReference>
<accession>A0A1F7RZA1</accession>
<comment type="caution">
    <text evidence="1">The sequence shown here is derived from an EMBL/GenBank/DDBJ whole genome shotgun (WGS) entry which is preliminary data.</text>
</comment>
<dbReference type="Gene3D" id="3.20.20.70">
    <property type="entry name" value="Aldolase class I"/>
    <property type="match status" value="1"/>
</dbReference>
<dbReference type="Proteomes" id="UP000178797">
    <property type="component" value="Unassembled WGS sequence"/>
</dbReference>
<organism evidence="1 2">
    <name type="scientific">Candidatus Schekmanbacteria bacterium RBG_16_38_10</name>
    <dbReference type="NCBI Taxonomy" id="1817879"/>
    <lineage>
        <taxon>Bacteria</taxon>
        <taxon>Candidatus Schekmaniibacteriota</taxon>
    </lineage>
</organism>
<reference evidence="1 2" key="1">
    <citation type="journal article" date="2016" name="Nat. Commun.">
        <title>Thousands of microbial genomes shed light on interconnected biogeochemical processes in an aquifer system.</title>
        <authorList>
            <person name="Anantharaman K."/>
            <person name="Brown C.T."/>
            <person name="Hug L.A."/>
            <person name="Sharon I."/>
            <person name="Castelle C.J."/>
            <person name="Probst A.J."/>
            <person name="Thomas B.C."/>
            <person name="Singh A."/>
            <person name="Wilkins M.J."/>
            <person name="Karaoz U."/>
            <person name="Brodie E.L."/>
            <person name="Williams K.H."/>
            <person name="Hubbard S.S."/>
            <person name="Banfield J.F."/>
        </authorList>
    </citation>
    <scope>NUCLEOTIDE SEQUENCE [LARGE SCALE GENOMIC DNA]</scope>
</reference>
<evidence type="ECO:0000313" key="1">
    <source>
        <dbReference type="EMBL" id="OGL46314.1"/>
    </source>
</evidence>
<gene>
    <name evidence="1" type="ORF">A2W05_11715</name>
</gene>
<dbReference type="AlphaFoldDB" id="A0A1F7RZA1"/>
<dbReference type="SUPFAM" id="SSF102114">
    <property type="entry name" value="Radical SAM enzymes"/>
    <property type="match status" value="1"/>
</dbReference>
<name>A0A1F7RZA1_9BACT</name>
<dbReference type="InterPro" id="IPR058240">
    <property type="entry name" value="rSAM_sf"/>
</dbReference>
<sequence>MKVGEFTKVMNNIEAFKKLGGDCYLGISLIVDRENAGHVYEFIGRLKNVGVNSVKVSPCIVSNDGAENNAYHQTIFELVKENAQRAIADLSDEHFEIYDSYHALEAKFKKEYDWCPYLQILPVIGADLNIYPCQDKAYNLEEGLIGSIKDQRFKDFWFSDKNKFFQINPSKVCNHHCVANEKNKMVLEYLNADEEHLGFV</sequence>
<dbReference type="EMBL" id="MGDE01000095">
    <property type="protein sequence ID" value="OGL46314.1"/>
    <property type="molecule type" value="Genomic_DNA"/>
</dbReference>
<evidence type="ECO:0008006" key="3">
    <source>
        <dbReference type="Google" id="ProtNLM"/>
    </source>
</evidence>
<proteinExistence type="predicted"/>
<evidence type="ECO:0000313" key="2">
    <source>
        <dbReference type="Proteomes" id="UP000178797"/>
    </source>
</evidence>
<protein>
    <recommendedName>
        <fullName evidence="3">4Fe4S-binding SPASM domain-containing protein</fullName>
    </recommendedName>
</protein>